<evidence type="ECO:0000313" key="13">
    <source>
        <dbReference type="EMBL" id="GGC80735.1"/>
    </source>
</evidence>
<sequence>MTEPFSHKEDRVFVIEDWMQAHPKLQAGFTSRKGGVSAPPYASFNHGLHVNDKEEDVIANRGLLASSTAIPLNNWVIGEQVHGTEVAVVKRTDGGKGAWEQGTSVKGCDGLITNISGLLLAAFFADCVPLYFHAPAAGWVGIAHAGWKGTVNGMASSMVAALINEGASREDIQVTIGPSISKKHYEVDQRVIDNIEEQYIKLVTEPLNDGKFLLDLRELNRLVLVGAGIKKQNIRITEHCTYEQEDVFFSHRRDNGKTGRMLGFIGFTDGKGDV</sequence>
<reference evidence="14" key="1">
    <citation type="journal article" date="2019" name="Int. J. Syst. Evol. Microbiol.">
        <title>The Global Catalogue of Microorganisms (GCM) 10K type strain sequencing project: providing services to taxonomists for standard genome sequencing and annotation.</title>
        <authorList>
            <consortium name="The Broad Institute Genomics Platform"/>
            <consortium name="The Broad Institute Genome Sequencing Center for Infectious Disease"/>
            <person name="Wu L."/>
            <person name="Ma J."/>
        </authorList>
    </citation>
    <scope>NUCLEOTIDE SEQUENCE [LARGE SCALE GENOMIC DNA]</scope>
    <source>
        <strain evidence="14">CCM 7282</strain>
    </source>
</reference>
<dbReference type="InterPro" id="IPR011324">
    <property type="entry name" value="Cytotoxic_necrot_fac-like_cat"/>
</dbReference>
<dbReference type="InterPro" id="IPR003730">
    <property type="entry name" value="Cu_polyphenol_OxRdtase"/>
</dbReference>
<dbReference type="Proteomes" id="UP000619534">
    <property type="component" value="Unassembled WGS sequence"/>
</dbReference>
<keyword evidence="8" id="KW-0862">Zinc</keyword>
<comment type="function">
    <text evidence="3">Purine nucleoside enzyme that catalyzes the phosphorolysis of adenosine and inosine nucleosides, yielding D-ribose 1-phosphate and the respective free bases, adenine and hypoxanthine. Also catalyzes the phosphorolysis of S-methyl-5'-thioadenosine into adenine and S-methyl-5-thio-alpha-D-ribose 1-phosphate. Also has adenosine deaminase activity.</text>
</comment>
<evidence type="ECO:0000256" key="4">
    <source>
        <dbReference type="ARBA" id="ARBA00007353"/>
    </source>
</evidence>
<keyword evidence="7" id="KW-0378">Hydrolase</keyword>
<comment type="similarity">
    <text evidence="4 12">Belongs to the purine nucleoside phosphorylase YfiH/LACC1 family.</text>
</comment>
<dbReference type="SUPFAM" id="SSF64438">
    <property type="entry name" value="CNF1/YfiH-like putative cysteine hydrolases"/>
    <property type="match status" value="1"/>
</dbReference>
<dbReference type="PANTHER" id="PTHR30616">
    <property type="entry name" value="UNCHARACTERIZED PROTEIN YFIH"/>
    <property type="match status" value="1"/>
</dbReference>
<keyword evidence="6" id="KW-0479">Metal-binding</keyword>
<comment type="caution">
    <text evidence="13">The sequence shown here is derived from an EMBL/GenBank/DDBJ whole genome shotgun (WGS) entry which is preliminary data.</text>
</comment>
<dbReference type="RefSeq" id="WP_062445756.1">
    <property type="nucleotide sequence ID" value="NZ_BMCJ01000001.1"/>
</dbReference>
<evidence type="ECO:0000256" key="7">
    <source>
        <dbReference type="ARBA" id="ARBA00022801"/>
    </source>
</evidence>
<dbReference type="Pfam" id="PF02578">
    <property type="entry name" value="Cu-oxidase_4"/>
    <property type="match status" value="1"/>
</dbReference>
<comment type="cofactor">
    <cofactor evidence="2">
        <name>Zn(2+)</name>
        <dbReference type="ChEBI" id="CHEBI:29105"/>
    </cofactor>
</comment>
<name>A0ABQ1NPU1_9BACI</name>
<proteinExistence type="inferred from homology"/>
<comment type="catalytic activity">
    <reaction evidence="1">
        <text>inosine + phosphate = alpha-D-ribose 1-phosphate + hypoxanthine</text>
        <dbReference type="Rhea" id="RHEA:27646"/>
        <dbReference type="ChEBI" id="CHEBI:17368"/>
        <dbReference type="ChEBI" id="CHEBI:17596"/>
        <dbReference type="ChEBI" id="CHEBI:43474"/>
        <dbReference type="ChEBI" id="CHEBI:57720"/>
        <dbReference type="EC" id="2.4.2.1"/>
    </reaction>
    <physiologicalReaction direction="left-to-right" evidence="1">
        <dbReference type="Rhea" id="RHEA:27647"/>
    </physiologicalReaction>
</comment>
<evidence type="ECO:0000256" key="2">
    <source>
        <dbReference type="ARBA" id="ARBA00001947"/>
    </source>
</evidence>
<comment type="catalytic activity">
    <reaction evidence="11">
        <text>S-methyl-5'-thioadenosine + phosphate = 5-(methylsulfanyl)-alpha-D-ribose 1-phosphate + adenine</text>
        <dbReference type="Rhea" id="RHEA:11852"/>
        <dbReference type="ChEBI" id="CHEBI:16708"/>
        <dbReference type="ChEBI" id="CHEBI:17509"/>
        <dbReference type="ChEBI" id="CHEBI:43474"/>
        <dbReference type="ChEBI" id="CHEBI:58533"/>
        <dbReference type="EC" id="2.4.2.28"/>
    </reaction>
    <physiologicalReaction direction="left-to-right" evidence="11">
        <dbReference type="Rhea" id="RHEA:11853"/>
    </physiologicalReaction>
</comment>
<evidence type="ECO:0000256" key="5">
    <source>
        <dbReference type="ARBA" id="ARBA00022679"/>
    </source>
</evidence>
<protein>
    <recommendedName>
        <fullName evidence="12">Purine nucleoside phosphorylase</fullName>
    </recommendedName>
</protein>
<evidence type="ECO:0000313" key="14">
    <source>
        <dbReference type="Proteomes" id="UP000619534"/>
    </source>
</evidence>
<evidence type="ECO:0000256" key="11">
    <source>
        <dbReference type="ARBA" id="ARBA00049893"/>
    </source>
</evidence>
<gene>
    <name evidence="13" type="ORF">GCM10007216_09140</name>
</gene>
<dbReference type="Gene3D" id="3.60.140.10">
    <property type="entry name" value="CNF1/YfiH-like putative cysteine hydrolases"/>
    <property type="match status" value="1"/>
</dbReference>
<dbReference type="InterPro" id="IPR038371">
    <property type="entry name" value="Cu_polyphenol_OxRdtase_sf"/>
</dbReference>
<dbReference type="CDD" id="cd16833">
    <property type="entry name" value="YfiH"/>
    <property type="match status" value="1"/>
</dbReference>
<evidence type="ECO:0000256" key="1">
    <source>
        <dbReference type="ARBA" id="ARBA00000553"/>
    </source>
</evidence>
<comment type="catalytic activity">
    <reaction evidence="10">
        <text>adenosine + phosphate = alpha-D-ribose 1-phosphate + adenine</text>
        <dbReference type="Rhea" id="RHEA:27642"/>
        <dbReference type="ChEBI" id="CHEBI:16335"/>
        <dbReference type="ChEBI" id="CHEBI:16708"/>
        <dbReference type="ChEBI" id="CHEBI:43474"/>
        <dbReference type="ChEBI" id="CHEBI:57720"/>
        <dbReference type="EC" id="2.4.2.1"/>
    </reaction>
    <physiologicalReaction direction="left-to-right" evidence="10">
        <dbReference type="Rhea" id="RHEA:27643"/>
    </physiologicalReaction>
</comment>
<evidence type="ECO:0000256" key="6">
    <source>
        <dbReference type="ARBA" id="ARBA00022723"/>
    </source>
</evidence>
<accession>A0ABQ1NPU1</accession>
<comment type="catalytic activity">
    <reaction evidence="9">
        <text>adenosine + H2O + H(+) = inosine + NH4(+)</text>
        <dbReference type="Rhea" id="RHEA:24408"/>
        <dbReference type="ChEBI" id="CHEBI:15377"/>
        <dbReference type="ChEBI" id="CHEBI:15378"/>
        <dbReference type="ChEBI" id="CHEBI:16335"/>
        <dbReference type="ChEBI" id="CHEBI:17596"/>
        <dbReference type="ChEBI" id="CHEBI:28938"/>
        <dbReference type="EC" id="3.5.4.4"/>
    </reaction>
    <physiologicalReaction direction="left-to-right" evidence="9">
        <dbReference type="Rhea" id="RHEA:24409"/>
    </physiologicalReaction>
</comment>
<evidence type="ECO:0000256" key="8">
    <source>
        <dbReference type="ARBA" id="ARBA00022833"/>
    </source>
</evidence>
<keyword evidence="14" id="KW-1185">Reference proteome</keyword>
<dbReference type="EMBL" id="BMCJ01000001">
    <property type="protein sequence ID" value="GGC80735.1"/>
    <property type="molecule type" value="Genomic_DNA"/>
</dbReference>
<dbReference type="NCBIfam" id="TIGR00726">
    <property type="entry name" value="peptidoglycan editing factor PgeF"/>
    <property type="match status" value="1"/>
</dbReference>
<evidence type="ECO:0000256" key="3">
    <source>
        <dbReference type="ARBA" id="ARBA00003215"/>
    </source>
</evidence>
<keyword evidence="5" id="KW-0808">Transferase</keyword>
<dbReference type="PANTHER" id="PTHR30616:SF2">
    <property type="entry name" value="PURINE NUCLEOSIDE PHOSPHORYLASE LACC1"/>
    <property type="match status" value="1"/>
</dbReference>
<evidence type="ECO:0000256" key="9">
    <source>
        <dbReference type="ARBA" id="ARBA00047989"/>
    </source>
</evidence>
<evidence type="ECO:0000256" key="12">
    <source>
        <dbReference type="RuleBase" id="RU361274"/>
    </source>
</evidence>
<evidence type="ECO:0000256" key="10">
    <source>
        <dbReference type="ARBA" id="ARBA00048968"/>
    </source>
</evidence>
<organism evidence="13 14">
    <name type="scientific">Thalassobacillus devorans</name>
    <dbReference type="NCBI Taxonomy" id="279813"/>
    <lineage>
        <taxon>Bacteria</taxon>
        <taxon>Bacillati</taxon>
        <taxon>Bacillota</taxon>
        <taxon>Bacilli</taxon>
        <taxon>Bacillales</taxon>
        <taxon>Bacillaceae</taxon>
        <taxon>Thalassobacillus</taxon>
    </lineage>
</organism>